<keyword evidence="10" id="KW-1185">Reference proteome</keyword>
<dbReference type="eggNOG" id="COG0276">
    <property type="taxonomic scope" value="Bacteria"/>
</dbReference>
<dbReference type="HAMAP" id="MF_00323">
    <property type="entry name" value="Ferrochelatase"/>
    <property type="match status" value="1"/>
</dbReference>
<protein>
    <recommendedName>
        <fullName evidence="7">Coproporphyrin III ferrochelatase</fullName>
        <ecNumber evidence="7">4.99.1.9</ecNumber>
    </recommendedName>
</protein>
<dbReference type="AlphaFoldDB" id="I7L795"/>
<keyword evidence="3 7" id="KW-0350">Heme biosynthesis</keyword>
<evidence type="ECO:0000256" key="1">
    <source>
        <dbReference type="ARBA" id="ARBA00004744"/>
    </source>
</evidence>
<comment type="caution">
    <text evidence="9">The sequence shown here is derived from an EMBL/GenBank/DDBJ whole genome shotgun (WGS) entry which is preliminary data.</text>
</comment>
<evidence type="ECO:0000256" key="3">
    <source>
        <dbReference type="ARBA" id="ARBA00023133"/>
    </source>
</evidence>
<dbReference type="SUPFAM" id="SSF53800">
    <property type="entry name" value="Chelatase"/>
    <property type="match status" value="1"/>
</dbReference>
<feature type="binding site" evidence="7">
    <location>
        <position position="264"/>
    </location>
    <ligand>
        <name>Fe(2+)</name>
        <dbReference type="ChEBI" id="CHEBI:29033"/>
    </ligand>
</feature>
<dbReference type="CDD" id="cd03411">
    <property type="entry name" value="Ferrochelatase_N"/>
    <property type="match status" value="1"/>
</dbReference>
<keyword evidence="4 7" id="KW-0456">Lyase</keyword>
<dbReference type="RefSeq" id="WP_008471575.1">
    <property type="nucleotide sequence ID" value="NZ_AYZP01000004.1"/>
</dbReference>
<dbReference type="GeneID" id="82847684"/>
<evidence type="ECO:0000256" key="5">
    <source>
        <dbReference type="ARBA" id="ARBA00023244"/>
    </source>
</evidence>
<dbReference type="InterPro" id="IPR019772">
    <property type="entry name" value="Ferrochelatase_AS"/>
</dbReference>
<reference evidence="9 10" key="1">
    <citation type="submission" date="2012-06" db="EMBL/GenBank/DDBJ databases">
        <title>Draft Genome Sequence of Lactobacillus hominis Strain CRBIP 24.179T, isolated from human intestine.</title>
        <authorList>
            <person name="Cousin S."/>
            <person name="Ma L."/>
            <person name="Bizet C."/>
            <person name="Loux V."/>
            <person name="Bouchier C."/>
            <person name="Clermont D."/>
            <person name="Creno S."/>
        </authorList>
    </citation>
    <scope>NUCLEOTIDE SEQUENCE [LARGE SCALE GENOMIC DNA]</scope>
    <source>
        <strain evidence="10">CRBIP 24.179T</strain>
    </source>
</reference>
<feature type="binding site" evidence="7">
    <location>
        <position position="183"/>
    </location>
    <ligand>
        <name>Fe(2+)</name>
        <dbReference type="ChEBI" id="CHEBI:29033"/>
    </ligand>
</feature>
<accession>I7L795</accession>
<evidence type="ECO:0000256" key="8">
    <source>
        <dbReference type="RuleBase" id="RU000607"/>
    </source>
</evidence>
<dbReference type="EMBL" id="CAKE01000025">
    <property type="protein sequence ID" value="CCI82477.1"/>
    <property type="molecule type" value="Genomic_DNA"/>
</dbReference>
<dbReference type="PROSITE" id="PS00534">
    <property type="entry name" value="FERROCHELATASE"/>
    <property type="match status" value="1"/>
</dbReference>
<dbReference type="GO" id="GO:0004325">
    <property type="term" value="F:ferrochelatase activity"/>
    <property type="evidence" value="ECO:0007669"/>
    <property type="project" value="UniProtKB-UniRule"/>
</dbReference>
<dbReference type="EC" id="4.99.1.9" evidence="7"/>
<organism evidence="9 10">
    <name type="scientific">Lactobacillus hominis DSM 23910 = CRBIP 24.179</name>
    <dbReference type="NCBI Taxonomy" id="1423758"/>
    <lineage>
        <taxon>Bacteria</taxon>
        <taxon>Bacillati</taxon>
        <taxon>Bacillota</taxon>
        <taxon>Bacilli</taxon>
        <taxon>Lactobacillales</taxon>
        <taxon>Lactobacillaceae</taxon>
        <taxon>Lactobacillus</taxon>
    </lineage>
</organism>
<dbReference type="STRING" id="1423758.FC41_GL001496"/>
<dbReference type="GO" id="GO:0046872">
    <property type="term" value="F:metal ion binding"/>
    <property type="evidence" value="ECO:0007669"/>
    <property type="project" value="UniProtKB-UniRule"/>
</dbReference>
<keyword evidence="5 7" id="KW-0627">Porphyrin biosynthesis</keyword>
<comment type="pathway">
    <text evidence="1 7 8">Porphyrin-containing compound metabolism; protoheme biosynthesis.</text>
</comment>
<gene>
    <name evidence="7" type="primary">cpfC</name>
    <name evidence="9" type="ORF">BN55_05105</name>
</gene>
<evidence type="ECO:0000313" key="9">
    <source>
        <dbReference type="EMBL" id="CCI82477.1"/>
    </source>
</evidence>
<evidence type="ECO:0000256" key="7">
    <source>
        <dbReference type="HAMAP-Rule" id="MF_00323"/>
    </source>
</evidence>
<dbReference type="Gene3D" id="3.40.50.1400">
    <property type="match status" value="2"/>
</dbReference>
<dbReference type="GO" id="GO:0006783">
    <property type="term" value="P:heme biosynthetic process"/>
    <property type="evidence" value="ECO:0007669"/>
    <property type="project" value="UniProtKB-UniRule"/>
</dbReference>
<name>I7L795_9LACO</name>
<comment type="similarity">
    <text evidence="7 8">Belongs to the ferrochelatase family.</text>
</comment>
<dbReference type="Pfam" id="PF00762">
    <property type="entry name" value="Ferrochelatase"/>
    <property type="match status" value="1"/>
</dbReference>
<comment type="catalytic activity">
    <reaction evidence="6">
        <text>Fe-coproporphyrin III + 2 H(+) = coproporphyrin III + Fe(2+)</text>
        <dbReference type="Rhea" id="RHEA:49572"/>
        <dbReference type="ChEBI" id="CHEBI:15378"/>
        <dbReference type="ChEBI" id="CHEBI:29033"/>
        <dbReference type="ChEBI" id="CHEBI:68438"/>
        <dbReference type="ChEBI" id="CHEBI:131725"/>
        <dbReference type="EC" id="4.99.1.9"/>
    </reaction>
    <physiologicalReaction direction="right-to-left" evidence="6">
        <dbReference type="Rhea" id="RHEA:49574"/>
    </physiologicalReaction>
</comment>
<dbReference type="InterPro" id="IPR001015">
    <property type="entry name" value="Ferrochelatase"/>
</dbReference>
<dbReference type="UniPathway" id="UPA00252"/>
<evidence type="ECO:0000313" key="10">
    <source>
        <dbReference type="Proteomes" id="UP000009320"/>
    </source>
</evidence>
<dbReference type="PANTHER" id="PTHR11108">
    <property type="entry name" value="FERROCHELATASE"/>
    <property type="match status" value="1"/>
</dbReference>
<dbReference type="InterPro" id="IPR033644">
    <property type="entry name" value="Ferrochelatase_C"/>
</dbReference>
<keyword evidence="2 7" id="KW-0408">Iron</keyword>
<keyword evidence="7" id="KW-0479">Metal-binding</keyword>
<evidence type="ECO:0000256" key="2">
    <source>
        <dbReference type="ARBA" id="ARBA00023004"/>
    </source>
</evidence>
<sequence length="314" mass="36339">MQGLLLVNLGSPKTPTTKDVKQYLKQFLGDQNVVTLPKWFWQPILKGIVLPMRSWRSATFYQHIWLKEGSPLIVYTQKITDQVQKKLPNWQVKMAMTYGEPSISQQLFALKKSGCNQITVLSLFPEYTLSTTASIIEQVKATQIPTKIIDRFYQYGSYQDAFANHIQKAWDQKNYDQLFISYHGIPSSEIKHGDPYLDECLSHTEMLKKRLNIPEDKIKMVFQSKFGPMPWLKPYLKNSLLETVQKGKRNILIAAPSFVTECLETIEEDYTQNYQTFRENGGENLDLVPALNDDPQFIKFIADLVQEKVQTENE</sequence>
<dbReference type="Proteomes" id="UP000009320">
    <property type="component" value="Unassembled WGS sequence"/>
</dbReference>
<dbReference type="GO" id="GO:0005737">
    <property type="term" value="C:cytoplasm"/>
    <property type="evidence" value="ECO:0007669"/>
    <property type="project" value="UniProtKB-SubCell"/>
</dbReference>
<comment type="subcellular location">
    <subcellularLocation>
        <location evidence="7 8">Cytoplasm</location>
    </subcellularLocation>
</comment>
<dbReference type="PANTHER" id="PTHR11108:SF1">
    <property type="entry name" value="FERROCHELATASE, MITOCHONDRIAL"/>
    <property type="match status" value="1"/>
</dbReference>
<proteinExistence type="inferred from homology"/>
<evidence type="ECO:0000256" key="6">
    <source>
        <dbReference type="ARBA" id="ARBA00024536"/>
    </source>
</evidence>
<comment type="caution">
    <text evidence="7">Lacks conserved residue(s) required for the propagation of feature annotation.</text>
</comment>
<dbReference type="InterPro" id="IPR033659">
    <property type="entry name" value="Ferrochelatase_N"/>
</dbReference>
<evidence type="ECO:0000256" key="4">
    <source>
        <dbReference type="ARBA" id="ARBA00023239"/>
    </source>
</evidence>
<dbReference type="NCBIfam" id="TIGR00109">
    <property type="entry name" value="hemH"/>
    <property type="match status" value="1"/>
</dbReference>
<keyword evidence="7 8" id="KW-0963">Cytoplasm</keyword>
<comment type="function">
    <text evidence="7 8">Involved in coproporphyrin-dependent heme b biosynthesis. Catalyzes the insertion of ferrous iron into coproporphyrin III to form Fe-coproporphyrin III.</text>
</comment>
<dbReference type="CDD" id="cd00419">
    <property type="entry name" value="Ferrochelatase_C"/>
    <property type="match status" value="1"/>
</dbReference>
<dbReference type="PATRIC" id="fig|1423758.3.peg.1518"/>